<evidence type="ECO:0000313" key="1">
    <source>
        <dbReference type="EMBL" id="CAB4149432.1"/>
    </source>
</evidence>
<proteinExistence type="predicted"/>
<dbReference type="InterPro" id="IPR021145">
    <property type="entry name" value="Portal_protein_SPP1_Gp6-like"/>
</dbReference>
<name>A0A6J5MSN4_9CAUD</name>
<organism evidence="1">
    <name type="scientific">uncultured Caudovirales phage</name>
    <dbReference type="NCBI Taxonomy" id="2100421"/>
    <lineage>
        <taxon>Viruses</taxon>
        <taxon>Duplodnaviria</taxon>
        <taxon>Heunggongvirae</taxon>
        <taxon>Uroviricota</taxon>
        <taxon>Caudoviricetes</taxon>
        <taxon>Peduoviridae</taxon>
        <taxon>Maltschvirus</taxon>
        <taxon>Maltschvirus maltsch</taxon>
    </lineage>
</organism>
<reference evidence="1" key="1">
    <citation type="submission" date="2020-04" db="EMBL/GenBank/DDBJ databases">
        <authorList>
            <person name="Chiriac C."/>
            <person name="Salcher M."/>
            <person name="Ghai R."/>
            <person name="Kavagutti S V."/>
        </authorList>
    </citation>
    <scope>NUCLEOTIDE SEQUENCE</scope>
</reference>
<protein>
    <submittedName>
        <fullName evidence="1">Portal protein</fullName>
    </submittedName>
</protein>
<dbReference type="EMBL" id="LR796519">
    <property type="protein sequence ID" value="CAB4149432.1"/>
    <property type="molecule type" value="Genomic_DNA"/>
</dbReference>
<sequence length="465" mass="52655">MKDIKLALDQIINKRDKYMVAEAYYEGANDEVFTHQRWYRLFRNEQSRFSGVTPFRFNFSKTVVDAVHNRLEIEYVETTTPAGNDYINKIWEQTDLKLDINEIHRNALVYGDCYAIVWPDMDGNLAIDYNSPMTTTLVYDQENPRIKSFATKMWQVTDANDRKIIKINMYYTDRIEKYEGLGEIDSLNGVPNLQLIETVVNPWNEIPVFHFRTHKPYGRPEHADAFGPQDAINKLISTHMYTVDYQGAPQRYALSNGGTSNEFDDFSEDDTARENIGALQNGPGQLWYLQGVSSVGQFPAADPKTFTDPVNEFVSDMAAITSTPVHYFSSTQYLPSGQALRVAEAPLFKKVLNRQLALGSTWRDLFKFMLKIEGIVADIDIDWKSPESIDSLDQWDIAVRKKSVGVPLEQILLELGYDPEIAKIIADEAVANTPAATEVALRGTGLNTNNLAMQQAAAEQNNTGE</sequence>
<dbReference type="Pfam" id="PF05133">
    <property type="entry name" value="SPP1_portal"/>
    <property type="match status" value="1"/>
</dbReference>
<accession>A0A6J5MSN4</accession>
<gene>
    <name evidence="1" type="ORF">UFOVP554_5</name>
</gene>